<dbReference type="EMBL" id="UYYB01005628">
    <property type="protein sequence ID" value="VDM67478.1"/>
    <property type="molecule type" value="Genomic_DNA"/>
</dbReference>
<reference evidence="1 2" key="1">
    <citation type="submission" date="2018-11" db="EMBL/GenBank/DDBJ databases">
        <authorList>
            <consortium name="Pathogen Informatics"/>
        </authorList>
    </citation>
    <scope>NUCLEOTIDE SEQUENCE [LARGE SCALE GENOMIC DNA]</scope>
</reference>
<keyword evidence="2" id="KW-1185">Reference proteome</keyword>
<accession>A0A3P7KGY3</accession>
<dbReference type="Proteomes" id="UP000270094">
    <property type="component" value="Unassembled WGS sequence"/>
</dbReference>
<evidence type="ECO:0000313" key="2">
    <source>
        <dbReference type="Proteomes" id="UP000270094"/>
    </source>
</evidence>
<organism evidence="1 2">
    <name type="scientific">Strongylus vulgaris</name>
    <name type="common">Blood worm</name>
    <dbReference type="NCBI Taxonomy" id="40348"/>
    <lineage>
        <taxon>Eukaryota</taxon>
        <taxon>Metazoa</taxon>
        <taxon>Ecdysozoa</taxon>
        <taxon>Nematoda</taxon>
        <taxon>Chromadorea</taxon>
        <taxon>Rhabditida</taxon>
        <taxon>Rhabditina</taxon>
        <taxon>Rhabditomorpha</taxon>
        <taxon>Strongyloidea</taxon>
        <taxon>Strongylidae</taxon>
        <taxon>Strongylus</taxon>
    </lineage>
</organism>
<proteinExistence type="predicted"/>
<gene>
    <name evidence="1" type="ORF">SVUK_LOCUS2476</name>
</gene>
<name>A0A3P7KGY3_STRVU</name>
<protein>
    <submittedName>
        <fullName evidence="1">Uncharacterized protein</fullName>
    </submittedName>
</protein>
<sequence length="140" mass="15366">MGAFAFLTVDRIIDVDSDKIPPKVNMVALRNRIRAVQERDGFCTFLVERPSSLHHVMNPSCAAMKTSGTSIDGIVMGDDAIEIGAREAFKYSHVKNKQRHISVYGVKPPQLPTIEYDLVTAVEDSEGDSATISVNRSQSS</sequence>
<dbReference type="OrthoDB" id="5875207at2759"/>
<evidence type="ECO:0000313" key="1">
    <source>
        <dbReference type="EMBL" id="VDM67478.1"/>
    </source>
</evidence>
<dbReference type="AlphaFoldDB" id="A0A3P7KGY3"/>